<dbReference type="Gene3D" id="1.20.120.450">
    <property type="entry name" value="dinb family like domain"/>
    <property type="match status" value="1"/>
</dbReference>
<keyword evidence="2" id="KW-0479">Metal-binding</keyword>
<evidence type="ECO:0000256" key="2">
    <source>
        <dbReference type="ARBA" id="ARBA00022723"/>
    </source>
</evidence>
<dbReference type="PANTHER" id="PTHR37302:SF1">
    <property type="entry name" value="PROTEIN DINB"/>
    <property type="match status" value="1"/>
</dbReference>
<comment type="similarity">
    <text evidence="1">Belongs to the DinB family.</text>
</comment>
<protein>
    <submittedName>
        <fullName evidence="3">Damage-inducible protein DinB</fullName>
    </submittedName>
</protein>
<dbReference type="EMBL" id="JBEPMB010000007">
    <property type="protein sequence ID" value="MET3615409.1"/>
    <property type="molecule type" value="Genomic_DNA"/>
</dbReference>
<dbReference type="InterPro" id="IPR034660">
    <property type="entry name" value="DinB/YfiT-like"/>
</dbReference>
<dbReference type="SUPFAM" id="SSF109854">
    <property type="entry name" value="DinB/YfiT-like putative metalloenzymes"/>
    <property type="match status" value="1"/>
</dbReference>
<reference evidence="3 4" key="1">
    <citation type="submission" date="2024-06" db="EMBL/GenBank/DDBJ databases">
        <title>Genomic Encyclopedia of Type Strains, Phase IV (KMG-IV): sequencing the most valuable type-strain genomes for metagenomic binning, comparative biology and taxonomic classification.</title>
        <authorList>
            <person name="Goeker M."/>
        </authorList>
    </citation>
    <scope>NUCLEOTIDE SEQUENCE [LARGE SCALE GENOMIC DNA]</scope>
    <source>
        <strain evidence="3 4">DSM 29780</strain>
    </source>
</reference>
<name>A0ABV2J6G9_9HYPH</name>
<keyword evidence="4" id="KW-1185">Reference proteome</keyword>
<sequence>MSTQSILLSLFDYKAMAASELFDALKEGEVAIPADNLRRALRILNHAHIVDCIFLAHLEGRPHGCSGSWEPEAPALTELALSVAEVDGRYRVYLASLDDEALDEVVAFTFTDGQAGRMTRAEIFLHVATHSGYHRGEAGSLVPEVEAASMRDVFAGYLHRAEPARREEMPRS</sequence>
<proteinExistence type="inferred from homology"/>
<organism evidence="3 4">
    <name type="scientific">Rhizobium aquaticum</name>
    <dbReference type="NCBI Taxonomy" id="1549636"/>
    <lineage>
        <taxon>Bacteria</taxon>
        <taxon>Pseudomonadati</taxon>
        <taxon>Pseudomonadota</taxon>
        <taxon>Alphaproteobacteria</taxon>
        <taxon>Hyphomicrobiales</taxon>
        <taxon>Rhizobiaceae</taxon>
        <taxon>Rhizobium/Agrobacterium group</taxon>
        <taxon>Rhizobium</taxon>
    </lineage>
</organism>
<comment type="caution">
    <text evidence="3">The sequence shown here is derived from an EMBL/GenBank/DDBJ whole genome shotgun (WGS) entry which is preliminary data.</text>
</comment>
<dbReference type="Proteomes" id="UP001549047">
    <property type="component" value="Unassembled WGS sequence"/>
</dbReference>
<evidence type="ECO:0000313" key="4">
    <source>
        <dbReference type="Proteomes" id="UP001549047"/>
    </source>
</evidence>
<evidence type="ECO:0000256" key="1">
    <source>
        <dbReference type="ARBA" id="ARBA00008635"/>
    </source>
</evidence>
<gene>
    <name evidence="3" type="ORF">ABID16_003753</name>
</gene>
<dbReference type="Pfam" id="PF05163">
    <property type="entry name" value="DinB"/>
    <property type="match status" value="1"/>
</dbReference>
<dbReference type="RefSeq" id="WP_354557886.1">
    <property type="nucleotide sequence ID" value="NZ_JBEPMB010000007.1"/>
</dbReference>
<accession>A0ABV2J6G9</accession>
<evidence type="ECO:0000313" key="3">
    <source>
        <dbReference type="EMBL" id="MET3615409.1"/>
    </source>
</evidence>
<dbReference type="InterPro" id="IPR007837">
    <property type="entry name" value="DinB"/>
</dbReference>
<dbReference type="PANTHER" id="PTHR37302">
    <property type="entry name" value="SLR1116 PROTEIN"/>
    <property type="match status" value="1"/>
</dbReference>